<reference evidence="1" key="1">
    <citation type="journal article" date="2021" name="PeerJ">
        <title>Extensive microbial diversity within the chicken gut microbiome revealed by metagenomics and culture.</title>
        <authorList>
            <person name="Gilroy R."/>
            <person name="Ravi A."/>
            <person name="Getino M."/>
            <person name="Pursley I."/>
            <person name="Horton D.L."/>
            <person name="Alikhan N.F."/>
            <person name="Baker D."/>
            <person name="Gharbi K."/>
            <person name="Hall N."/>
            <person name="Watson M."/>
            <person name="Adriaenssens E.M."/>
            <person name="Foster-Nyarko E."/>
            <person name="Jarju S."/>
            <person name="Secka A."/>
            <person name="Antonio M."/>
            <person name="Oren A."/>
            <person name="Chaudhuri R.R."/>
            <person name="La Ragione R."/>
            <person name="Hildebrand F."/>
            <person name="Pallen M.J."/>
        </authorList>
    </citation>
    <scope>NUCLEOTIDE SEQUENCE</scope>
    <source>
        <strain evidence="1">ChiBcec15-3976</strain>
    </source>
</reference>
<dbReference type="GO" id="GO:0003855">
    <property type="term" value="F:3-dehydroquinate dehydratase activity"/>
    <property type="evidence" value="ECO:0007669"/>
    <property type="project" value="UniProtKB-EC"/>
</dbReference>
<keyword evidence="1" id="KW-0456">Lyase</keyword>
<dbReference type="SUPFAM" id="SSF51569">
    <property type="entry name" value="Aldolase"/>
    <property type="match status" value="1"/>
</dbReference>
<reference evidence="1" key="2">
    <citation type="submission" date="2021-04" db="EMBL/GenBank/DDBJ databases">
        <authorList>
            <person name="Gilroy R."/>
        </authorList>
    </citation>
    <scope>NUCLEOTIDE SEQUENCE</scope>
    <source>
        <strain evidence="1">ChiBcec15-3976</strain>
    </source>
</reference>
<protein>
    <submittedName>
        <fullName evidence="1">Type I 3-dehydroquinate dehydratase</fullName>
        <ecNumber evidence="1">4.2.1.10</ecNumber>
    </submittedName>
</protein>
<accession>A0A9D2U7D6</accession>
<gene>
    <name evidence="1" type="ORF">H9910_00340</name>
</gene>
<evidence type="ECO:0000313" key="1">
    <source>
        <dbReference type="EMBL" id="HJD41448.1"/>
    </source>
</evidence>
<name>A0A9D2U7D6_9FIRM</name>
<proteinExistence type="predicted"/>
<dbReference type="Proteomes" id="UP000823909">
    <property type="component" value="Unassembled WGS sequence"/>
</dbReference>
<sequence length="53" mass="5753">MNSIKVRNLDIGAGIPKICVPIVGTDRTAILDAAKRIPGSAADLAEWRADWYE</sequence>
<dbReference type="Gene3D" id="3.20.20.70">
    <property type="entry name" value="Aldolase class I"/>
    <property type="match status" value="1"/>
</dbReference>
<dbReference type="AlphaFoldDB" id="A0A9D2U7D6"/>
<dbReference type="Pfam" id="PF01487">
    <property type="entry name" value="DHquinase_I"/>
    <property type="match status" value="1"/>
</dbReference>
<dbReference type="EMBL" id="DWUU01000005">
    <property type="protein sequence ID" value="HJD41448.1"/>
    <property type="molecule type" value="Genomic_DNA"/>
</dbReference>
<feature type="non-terminal residue" evidence="1">
    <location>
        <position position="53"/>
    </location>
</feature>
<organism evidence="1 2">
    <name type="scientific">Candidatus Mediterraneibacter quadrami</name>
    <dbReference type="NCBI Taxonomy" id="2838684"/>
    <lineage>
        <taxon>Bacteria</taxon>
        <taxon>Bacillati</taxon>
        <taxon>Bacillota</taxon>
        <taxon>Clostridia</taxon>
        <taxon>Lachnospirales</taxon>
        <taxon>Lachnospiraceae</taxon>
        <taxon>Mediterraneibacter</taxon>
    </lineage>
</organism>
<comment type="caution">
    <text evidence="1">The sequence shown here is derived from an EMBL/GenBank/DDBJ whole genome shotgun (WGS) entry which is preliminary data.</text>
</comment>
<dbReference type="InterPro" id="IPR001381">
    <property type="entry name" value="DHquinase_I"/>
</dbReference>
<dbReference type="InterPro" id="IPR013785">
    <property type="entry name" value="Aldolase_TIM"/>
</dbReference>
<dbReference type="EC" id="4.2.1.10" evidence="1"/>
<evidence type="ECO:0000313" key="2">
    <source>
        <dbReference type="Proteomes" id="UP000823909"/>
    </source>
</evidence>